<dbReference type="AlphaFoldDB" id="A0A0F8WSY6"/>
<accession>A0A0F8WSY6</accession>
<gene>
    <name evidence="1" type="ORF">LCGC14_3115160</name>
</gene>
<reference evidence="1" key="1">
    <citation type="journal article" date="2015" name="Nature">
        <title>Complex archaea that bridge the gap between prokaryotes and eukaryotes.</title>
        <authorList>
            <person name="Spang A."/>
            <person name="Saw J.H."/>
            <person name="Jorgensen S.L."/>
            <person name="Zaremba-Niedzwiedzka K."/>
            <person name="Martijn J."/>
            <person name="Lind A.E."/>
            <person name="van Eijk R."/>
            <person name="Schleper C."/>
            <person name="Guy L."/>
            <person name="Ettema T.J."/>
        </authorList>
    </citation>
    <scope>NUCLEOTIDE SEQUENCE</scope>
</reference>
<evidence type="ECO:0000313" key="1">
    <source>
        <dbReference type="EMBL" id="KKK51415.1"/>
    </source>
</evidence>
<name>A0A0F8WSY6_9ZZZZ</name>
<sequence length="101" mass="10716">TPDERQAIRLLQSNLLATGCVAIWPPDVLCPVLDDNDPDDRAIGLLGSAALVEAVARSVGGEAHIIGRRCTEGMRSDLAAWRGATTATPAHHLLADLKRNP</sequence>
<proteinExistence type="predicted"/>
<comment type="caution">
    <text evidence="1">The sequence shown here is derived from an EMBL/GenBank/DDBJ whole genome shotgun (WGS) entry which is preliminary data.</text>
</comment>
<organism evidence="1">
    <name type="scientific">marine sediment metagenome</name>
    <dbReference type="NCBI Taxonomy" id="412755"/>
    <lineage>
        <taxon>unclassified sequences</taxon>
        <taxon>metagenomes</taxon>
        <taxon>ecological metagenomes</taxon>
    </lineage>
</organism>
<protein>
    <submittedName>
        <fullName evidence="1">Uncharacterized protein</fullName>
    </submittedName>
</protein>
<feature type="non-terminal residue" evidence="1">
    <location>
        <position position="1"/>
    </location>
</feature>
<dbReference type="EMBL" id="LAZR01067517">
    <property type="protein sequence ID" value="KKK51415.1"/>
    <property type="molecule type" value="Genomic_DNA"/>
</dbReference>